<reference evidence="7" key="2">
    <citation type="submission" date="2014-01" db="EMBL/GenBank/DDBJ databases">
        <authorList>
            <person name="Castric V."/>
        </authorList>
    </citation>
    <scope>NUCLEOTIDE SEQUENCE</scope>
</reference>
<dbReference type="GO" id="GO:0007165">
    <property type="term" value="P:signal transduction"/>
    <property type="evidence" value="ECO:0007669"/>
    <property type="project" value="InterPro"/>
</dbReference>
<comment type="similarity">
    <text evidence="2">Belongs to the DEFL family.</text>
</comment>
<reference evidence="7" key="1">
    <citation type="journal article" date="2012" name="PLoS Genet.">
        <title>Contrasted patterns of molecular evolution in dominant and recessive self-incompatibility haplotypes in Arabidopsis.</title>
        <authorList>
            <person name="Goubet P.M."/>
            <person name="Berges H."/>
            <person name="Bellec A."/>
            <person name="Prat E."/>
            <person name="Helmstetter N."/>
            <person name="Mangenot S."/>
            <person name="Gallina S."/>
            <person name="Holl A.C."/>
            <person name="Fobis-Loisy I."/>
            <person name="Vekemans X."/>
            <person name="Castric V."/>
        </authorList>
    </citation>
    <scope>NUCLEOTIDE SEQUENCE</scope>
</reference>
<gene>
    <name evidence="7" type="primary">SCR</name>
</gene>
<dbReference type="InterPro" id="IPR010682">
    <property type="entry name" value="SCRL"/>
</dbReference>
<dbReference type="EMBL" id="KJ461484">
    <property type="protein sequence ID" value="AJP61149.1"/>
    <property type="molecule type" value="Genomic_DNA"/>
</dbReference>
<organism evidence="7">
    <name type="scientific">Arabidopsis halleri</name>
    <dbReference type="NCBI Taxonomy" id="81970"/>
    <lineage>
        <taxon>Eukaryota</taxon>
        <taxon>Viridiplantae</taxon>
        <taxon>Streptophyta</taxon>
        <taxon>Embryophyta</taxon>
        <taxon>Tracheophyta</taxon>
        <taxon>Spermatophyta</taxon>
        <taxon>Magnoliopsida</taxon>
        <taxon>eudicotyledons</taxon>
        <taxon>Gunneridae</taxon>
        <taxon>Pentapetalae</taxon>
        <taxon>rosids</taxon>
        <taxon>malvids</taxon>
        <taxon>Brassicales</taxon>
        <taxon>Brassicaceae</taxon>
        <taxon>Camelineae</taxon>
        <taxon>Arabidopsis</taxon>
    </lineage>
</organism>
<keyword evidence="5" id="KW-1015">Disulfide bond</keyword>
<feature type="signal peptide" evidence="6">
    <location>
        <begin position="1"/>
        <end position="26"/>
    </location>
</feature>
<evidence type="ECO:0000256" key="6">
    <source>
        <dbReference type="SAM" id="SignalP"/>
    </source>
</evidence>
<keyword evidence="3" id="KW-0964">Secreted</keyword>
<sequence length="86" mass="10044">MRRVVLFMGSCLLIVLLINHFEEVEAQKSKECNLRDIFPGKCEHDANAKLRCKEDIAKNFRPSRPFECDCQTFDKGRICYCKKCLV</sequence>
<feature type="chain" id="PRO_5002179412" evidence="6">
    <location>
        <begin position="27"/>
        <end position="86"/>
    </location>
</feature>
<evidence type="ECO:0000313" key="7">
    <source>
        <dbReference type="EMBL" id="AJP61149.1"/>
    </source>
</evidence>
<evidence type="ECO:0000256" key="4">
    <source>
        <dbReference type="ARBA" id="ARBA00022729"/>
    </source>
</evidence>
<proteinExistence type="inferred from homology"/>
<protein>
    <submittedName>
        <fullName evidence="7">SCRp</fullName>
    </submittedName>
</protein>
<keyword evidence="4 6" id="KW-0732">Signal</keyword>
<dbReference type="PANTHER" id="PTHR34450:SF4">
    <property type="entry name" value="DEFENSIN-LIKE PROTEIN 226-RELATED"/>
    <property type="match status" value="1"/>
</dbReference>
<accession>A0A0C5KKC0</accession>
<name>A0A0C5KKC0_ARAHA</name>
<evidence type="ECO:0000256" key="1">
    <source>
        <dbReference type="ARBA" id="ARBA00004613"/>
    </source>
</evidence>
<evidence type="ECO:0000256" key="5">
    <source>
        <dbReference type="ARBA" id="ARBA00023157"/>
    </source>
</evidence>
<dbReference type="AlphaFoldDB" id="A0A0C5KKC0"/>
<comment type="subcellular location">
    <subcellularLocation>
        <location evidence="1">Secreted</location>
    </subcellularLocation>
</comment>
<evidence type="ECO:0000256" key="3">
    <source>
        <dbReference type="ARBA" id="ARBA00022525"/>
    </source>
</evidence>
<dbReference type="GO" id="GO:0005576">
    <property type="term" value="C:extracellular region"/>
    <property type="evidence" value="ECO:0007669"/>
    <property type="project" value="UniProtKB-SubCell"/>
</dbReference>
<evidence type="ECO:0000256" key="2">
    <source>
        <dbReference type="ARBA" id="ARBA00006722"/>
    </source>
</evidence>
<dbReference type="Pfam" id="PF06876">
    <property type="entry name" value="SCRL"/>
    <property type="match status" value="1"/>
</dbReference>
<dbReference type="PANTHER" id="PTHR34450">
    <property type="entry name" value="DEFENSIN-LIKE PROTEIN 245-RELATED"/>
    <property type="match status" value="1"/>
</dbReference>